<feature type="domain" description="Retrotransposon gag" evidence="1">
    <location>
        <begin position="802"/>
        <end position="894"/>
    </location>
</feature>
<dbReference type="SUPFAM" id="SSF53098">
    <property type="entry name" value="Ribonuclease H-like"/>
    <property type="match status" value="1"/>
</dbReference>
<sequence length="897" mass="104488">MWGVEQEEAFQTLKNNLCEAPILSLPDGVEDFVVYCDASNKGLACVLMQRIKSSGVCSKNLETLFVCDYECEIRYHLGKANVVAEALSRKERVKPKRVRAMAMTIQSGVKGMILAAQGEAFNQENILAERLHGLDQQIERKGDRSLYFIDQIWVLLVGGMRTVIMDKAHKSKYSVHLRADKMYYNLQDMYWWPGMKRDIATYIPEWKWESITMDFITKLPRTRNGHDAIWVVVNRLTKLAHFLAIRKDYSMKKLARLYTDEIVVRHGVPVSIISDRDARFTSHGQSERTIQTLEDRLRACVIDFGGSWDIHLLLAKFSYNNNYHTRIRCTPFEALYGRKLVIKEKLKAARDHQKSYADNRRKLLEFKVGDRVMLKVSPWKGVVCFGKKGKLALRYLGPFEILERIGPIAYRLRLSEELSGVHDTFHVSNLKKCLADASLHMPLDEIKVDKTLRFVEEPVEIMDLESKSLKHCKISLVKAPYETRHHMEHCIKALCNPDVTMRFKIGRDVSLPECYVRSARNPLRDLGGKLASDRHNFAFYAGNMHRYLRKILLEYWDNKDADMKIMGPMPPGVANKMNYIQHMKSSKYCIWPKGYEVLKWDAFSVIVAEKDIPNLKSILTAITDEKYKELQYGVKKVQRHFVLNVKPLKYDLFHMTLHSIWQCMTRSSTKELLSLFENPEQKFRSKRRLFDTPSLIESNSPEFDHNFDIEEQSEEEVRETITEKMEQYMSKTRENYGSGVTRTTISQDTPFGLKGQFLKELRDNTFSGSEHKDENEHIEKVLEIFELFHIPKVTQDQIMLRAFHVSLTGAVSIWLRNQPSGLITTWEVLKTKFLNKYCPPACTTKKMEEINNFQQEPDESLFRAWERFKELLIKCPKHYLTDMLEVILFYNGLDIPT</sequence>
<organism evidence="5 6">
    <name type="scientific">Tanacetum coccineum</name>
    <dbReference type="NCBI Taxonomy" id="301880"/>
    <lineage>
        <taxon>Eukaryota</taxon>
        <taxon>Viridiplantae</taxon>
        <taxon>Streptophyta</taxon>
        <taxon>Embryophyta</taxon>
        <taxon>Tracheophyta</taxon>
        <taxon>Spermatophyta</taxon>
        <taxon>Magnoliopsida</taxon>
        <taxon>eudicotyledons</taxon>
        <taxon>Gunneridae</taxon>
        <taxon>Pentapetalae</taxon>
        <taxon>asterids</taxon>
        <taxon>campanulids</taxon>
        <taxon>Asterales</taxon>
        <taxon>Asteraceae</taxon>
        <taxon>Asteroideae</taxon>
        <taxon>Anthemideae</taxon>
        <taxon>Anthemidinae</taxon>
        <taxon>Tanacetum</taxon>
    </lineage>
</organism>
<keyword evidence="6" id="KW-1185">Reference proteome</keyword>
<dbReference type="GO" id="GO:0003964">
    <property type="term" value="F:RNA-directed DNA polymerase activity"/>
    <property type="evidence" value="ECO:0007669"/>
    <property type="project" value="UniProtKB-KW"/>
</dbReference>
<protein>
    <submittedName>
        <fullName evidence="5">Reverse transcriptase domain-containing protein</fullName>
    </submittedName>
</protein>
<dbReference type="Pfam" id="PF24626">
    <property type="entry name" value="SH3_Tf2-1"/>
    <property type="match status" value="1"/>
</dbReference>
<dbReference type="InterPro" id="IPR043502">
    <property type="entry name" value="DNA/RNA_pol_sf"/>
</dbReference>
<dbReference type="InterPro" id="IPR041588">
    <property type="entry name" value="Integrase_H2C2"/>
</dbReference>
<feature type="domain" description="Reverse transcriptase/retrotransposon-derived protein RNase H-like" evidence="2">
    <location>
        <begin position="2"/>
        <end position="53"/>
    </location>
</feature>
<dbReference type="InterPro" id="IPR005162">
    <property type="entry name" value="Retrotrans_gag_dom"/>
</dbReference>
<dbReference type="InterPro" id="IPR056924">
    <property type="entry name" value="SH3_Tf2-1"/>
</dbReference>
<dbReference type="EMBL" id="BQNB010013962">
    <property type="protein sequence ID" value="GJT22368.1"/>
    <property type="molecule type" value="Genomic_DNA"/>
</dbReference>
<dbReference type="Proteomes" id="UP001151760">
    <property type="component" value="Unassembled WGS sequence"/>
</dbReference>
<reference evidence="5" key="2">
    <citation type="submission" date="2022-01" db="EMBL/GenBank/DDBJ databases">
        <authorList>
            <person name="Yamashiro T."/>
            <person name="Shiraishi A."/>
            <person name="Satake H."/>
            <person name="Nakayama K."/>
        </authorList>
    </citation>
    <scope>NUCLEOTIDE SEQUENCE</scope>
</reference>
<evidence type="ECO:0000259" key="4">
    <source>
        <dbReference type="Pfam" id="PF24626"/>
    </source>
</evidence>
<dbReference type="InterPro" id="IPR012337">
    <property type="entry name" value="RNaseH-like_sf"/>
</dbReference>
<dbReference type="Pfam" id="PF03732">
    <property type="entry name" value="Retrotrans_gag"/>
    <property type="match status" value="1"/>
</dbReference>
<accession>A0ABQ5C8L4</accession>
<keyword evidence="5" id="KW-0808">Transferase</keyword>
<dbReference type="Pfam" id="PF17921">
    <property type="entry name" value="Integrase_H2C2"/>
    <property type="match status" value="1"/>
</dbReference>
<evidence type="ECO:0000313" key="5">
    <source>
        <dbReference type="EMBL" id="GJT22368.1"/>
    </source>
</evidence>
<dbReference type="PANTHER" id="PTHR45835">
    <property type="entry name" value="YALI0A06105P"/>
    <property type="match status" value="1"/>
</dbReference>
<dbReference type="Gene3D" id="1.10.340.70">
    <property type="match status" value="1"/>
</dbReference>
<evidence type="ECO:0000259" key="2">
    <source>
        <dbReference type="Pfam" id="PF17919"/>
    </source>
</evidence>
<proteinExistence type="predicted"/>
<keyword evidence="5" id="KW-0695">RNA-directed DNA polymerase</keyword>
<dbReference type="InterPro" id="IPR041577">
    <property type="entry name" value="RT_RNaseH_2"/>
</dbReference>
<feature type="domain" description="Tf2-1-like SH3-like" evidence="4">
    <location>
        <begin position="369"/>
        <end position="433"/>
    </location>
</feature>
<dbReference type="InterPro" id="IPR036397">
    <property type="entry name" value="RNaseH_sf"/>
</dbReference>
<feature type="domain" description="Integrase zinc-binding" evidence="3">
    <location>
        <begin position="160"/>
        <end position="203"/>
    </location>
</feature>
<dbReference type="PANTHER" id="PTHR45835:SF99">
    <property type="entry name" value="CHROMO DOMAIN-CONTAINING PROTEIN-RELATED"/>
    <property type="match status" value="1"/>
</dbReference>
<comment type="caution">
    <text evidence="5">The sequence shown here is derived from an EMBL/GenBank/DDBJ whole genome shotgun (WGS) entry which is preliminary data.</text>
</comment>
<reference evidence="5" key="1">
    <citation type="journal article" date="2022" name="Int. J. Mol. Sci.">
        <title>Draft Genome of Tanacetum Coccineum: Genomic Comparison of Closely Related Tanacetum-Family Plants.</title>
        <authorList>
            <person name="Yamashiro T."/>
            <person name="Shiraishi A."/>
            <person name="Nakayama K."/>
            <person name="Satake H."/>
        </authorList>
    </citation>
    <scope>NUCLEOTIDE SEQUENCE</scope>
</reference>
<evidence type="ECO:0000259" key="1">
    <source>
        <dbReference type="Pfam" id="PF03732"/>
    </source>
</evidence>
<dbReference type="SUPFAM" id="SSF56672">
    <property type="entry name" value="DNA/RNA polymerases"/>
    <property type="match status" value="1"/>
</dbReference>
<name>A0ABQ5C8L4_9ASTR</name>
<keyword evidence="5" id="KW-0548">Nucleotidyltransferase</keyword>
<evidence type="ECO:0000259" key="3">
    <source>
        <dbReference type="Pfam" id="PF17921"/>
    </source>
</evidence>
<evidence type="ECO:0000313" key="6">
    <source>
        <dbReference type="Proteomes" id="UP001151760"/>
    </source>
</evidence>
<gene>
    <name evidence="5" type="ORF">Tco_0892305</name>
</gene>
<dbReference type="Gene3D" id="3.30.420.10">
    <property type="entry name" value="Ribonuclease H-like superfamily/Ribonuclease H"/>
    <property type="match status" value="2"/>
</dbReference>
<dbReference type="Pfam" id="PF17919">
    <property type="entry name" value="RT_RNaseH_2"/>
    <property type="match status" value="1"/>
</dbReference>